<dbReference type="SUPFAM" id="SSF50494">
    <property type="entry name" value="Trypsin-like serine proteases"/>
    <property type="match status" value="1"/>
</dbReference>
<dbReference type="SMART" id="SM00020">
    <property type="entry name" value="Tryp_SPc"/>
    <property type="match status" value="1"/>
</dbReference>
<dbReference type="OrthoDB" id="8033859at2759"/>
<keyword evidence="2" id="KW-0732">Signal</keyword>
<keyword evidence="5" id="KW-1185">Reference proteome</keyword>
<dbReference type="InterPro" id="IPR051333">
    <property type="entry name" value="CLIP_Serine_Protease"/>
</dbReference>
<feature type="signal peptide" evidence="2">
    <location>
        <begin position="1"/>
        <end position="17"/>
    </location>
</feature>
<comment type="caution">
    <text evidence="4">The sequence shown here is derived from an EMBL/GenBank/DDBJ whole genome shotgun (WGS) entry which is preliminary data.</text>
</comment>
<reference evidence="4 5" key="1">
    <citation type="submission" date="2020-04" db="EMBL/GenBank/DDBJ databases">
        <authorList>
            <person name="Wallbank WR R."/>
            <person name="Pardo Diaz C."/>
            <person name="Kozak K."/>
            <person name="Martin S."/>
            <person name="Jiggins C."/>
            <person name="Moest M."/>
            <person name="Warren A I."/>
            <person name="Byers J.R.P. K."/>
            <person name="Montejo-Kovacevich G."/>
            <person name="Yen C E."/>
        </authorList>
    </citation>
    <scope>NUCLEOTIDE SEQUENCE [LARGE SCALE GENOMIC DNA]</scope>
</reference>
<accession>A0A8S1B995</accession>
<feature type="region of interest" description="Disordered" evidence="1">
    <location>
        <begin position="435"/>
        <end position="471"/>
    </location>
</feature>
<evidence type="ECO:0000259" key="3">
    <source>
        <dbReference type="PROSITE" id="PS50240"/>
    </source>
</evidence>
<dbReference type="PANTHER" id="PTHR24260">
    <property type="match status" value="1"/>
</dbReference>
<dbReference type="InterPro" id="IPR043504">
    <property type="entry name" value="Peptidase_S1_PA_chymotrypsin"/>
</dbReference>
<dbReference type="AlphaFoldDB" id="A0A8S1B995"/>
<evidence type="ECO:0000313" key="4">
    <source>
        <dbReference type="EMBL" id="CAB3258349.1"/>
    </source>
</evidence>
<dbReference type="InterPro" id="IPR009003">
    <property type="entry name" value="Peptidase_S1_PA"/>
</dbReference>
<evidence type="ECO:0000256" key="1">
    <source>
        <dbReference type="SAM" id="MobiDB-lite"/>
    </source>
</evidence>
<gene>
    <name evidence="4" type="ORF">APLA_LOCUS16424</name>
</gene>
<dbReference type="EMBL" id="CADEBC010000598">
    <property type="protein sequence ID" value="CAB3258349.1"/>
    <property type="molecule type" value="Genomic_DNA"/>
</dbReference>
<dbReference type="Pfam" id="PF00089">
    <property type="entry name" value="Trypsin"/>
    <property type="match status" value="1"/>
</dbReference>
<dbReference type="InterPro" id="IPR001254">
    <property type="entry name" value="Trypsin_dom"/>
</dbReference>
<dbReference type="PROSITE" id="PS50240">
    <property type="entry name" value="TRYPSIN_DOM"/>
    <property type="match status" value="1"/>
</dbReference>
<dbReference type="Proteomes" id="UP000494106">
    <property type="component" value="Unassembled WGS sequence"/>
</dbReference>
<evidence type="ECO:0000313" key="5">
    <source>
        <dbReference type="Proteomes" id="UP000494106"/>
    </source>
</evidence>
<dbReference type="GO" id="GO:0006508">
    <property type="term" value="P:proteolysis"/>
    <property type="evidence" value="ECO:0007669"/>
    <property type="project" value="InterPro"/>
</dbReference>
<proteinExistence type="predicted"/>
<feature type="compositionally biased region" description="Polar residues" evidence="1">
    <location>
        <begin position="441"/>
        <end position="459"/>
    </location>
</feature>
<dbReference type="PANTHER" id="PTHR24260:SF136">
    <property type="entry name" value="GH08193P-RELATED"/>
    <property type="match status" value="1"/>
</dbReference>
<feature type="chain" id="PRO_5035753625" description="Peptidase S1 domain-containing protein" evidence="2">
    <location>
        <begin position="18"/>
        <end position="558"/>
    </location>
</feature>
<dbReference type="GO" id="GO:0004252">
    <property type="term" value="F:serine-type endopeptidase activity"/>
    <property type="evidence" value="ECO:0007669"/>
    <property type="project" value="InterPro"/>
</dbReference>
<dbReference type="Gene3D" id="2.40.10.10">
    <property type="entry name" value="Trypsin-like serine proteases"/>
    <property type="match status" value="3"/>
</dbReference>
<feature type="domain" description="Peptidase S1" evidence="3">
    <location>
        <begin position="56"/>
        <end position="395"/>
    </location>
</feature>
<organism evidence="4 5">
    <name type="scientific">Arctia plantaginis</name>
    <name type="common">Wood tiger moth</name>
    <name type="synonym">Phalaena plantaginis</name>
    <dbReference type="NCBI Taxonomy" id="874455"/>
    <lineage>
        <taxon>Eukaryota</taxon>
        <taxon>Metazoa</taxon>
        <taxon>Ecdysozoa</taxon>
        <taxon>Arthropoda</taxon>
        <taxon>Hexapoda</taxon>
        <taxon>Insecta</taxon>
        <taxon>Pterygota</taxon>
        <taxon>Neoptera</taxon>
        <taxon>Endopterygota</taxon>
        <taxon>Lepidoptera</taxon>
        <taxon>Glossata</taxon>
        <taxon>Ditrysia</taxon>
        <taxon>Noctuoidea</taxon>
        <taxon>Erebidae</taxon>
        <taxon>Arctiinae</taxon>
        <taxon>Arctia</taxon>
    </lineage>
</organism>
<protein>
    <recommendedName>
        <fullName evidence="3">Peptidase S1 domain-containing protein</fullName>
    </recommendedName>
</protein>
<name>A0A8S1B995_ARCPL</name>
<evidence type="ECO:0000256" key="2">
    <source>
        <dbReference type="SAM" id="SignalP"/>
    </source>
</evidence>
<sequence>MEYLMLMLLPFILTTVASLNETDIPTYDEMSAEGDLPLDNELVSHDDMPSLLTRRIMRGHLVGDTRPYMVYLRPHADEANRILFESHWTCGGVIIHQRYILTSAACIEDAGNFYVISGTHKFVPPHIHDNECVNNGAKKAVWKCIPKSYFFDGDAFDNIRWMVGDIAIVKVEDNFNFERRIKGCDFVPKKISFNNKTRRLERSGSIASIAGWGTRNRFVELDAGTGVHVNESKSAQNSVDLLEADVIIISKKGCKKHWDERYHFIIQEEMVCSKDSTDYEPVGADCQEHGVNCKEVGHSDEDYYEDTIRRRMTDRKNLIVHTAGHRSPTRRSRLTSGGFCENDHGGPLIIGQGKSSVVIGVMSACLTREVSNRCYGPFLYTSVYKYKDLISCAIDKSLQEECRLLLKSSNTQLKKEVFDWRGRYTIQRESDEMDKNHWIQRKNNQLPTDDINTQSLGNNERNHTKGQPELNSELNNHQHRRANYNNKESTEDPLSIKNVILRRDSLTGSIVPDDRDRTAHPSHRRLVATGGRAISCFPFALEESSAVSRLASTVPEPL</sequence>